<dbReference type="Gene3D" id="2.60.40.1180">
    <property type="entry name" value="Golgi alpha-mannosidase II"/>
    <property type="match status" value="1"/>
</dbReference>
<dbReference type="GO" id="GO:1901136">
    <property type="term" value="P:carbohydrate derivative catabolic process"/>
    <property type="evidence" value="ECO:0007669"/>
    <property type="project" value="UniProtKB-ARBA"/>
</dbReference>
<name>A0AAV9X899_9PEZI</name>
<dbReference type="PROSITE" id="PS50231">
    <property type="entry name" value="RICIN_B_LECTIN"/>
    <property type="match status" value="1"/>
</dbReference>
<evidence type="ECO:0000256" key="2">
    <source>
        <dbReference type="ARBA" id="ARBA00022801"/>
    </source>
</evidence>
<keyword evidence="5" id="KW-0732">Signal</keyword>
<evidence type="ECO:0000256" key="3">
    <source>
        <dbReference type="ARBA" id="ARBA00023295"/>
    </source>
</evidence>
<dbReference type="Gene3D" id="3.20.20.80">
    <property type="entry name" value="Glycosidases"/>
    <property type="match status" value="1"/>
</dbReference>
<dbReference type="InterPro" id="IPR052066">
    <property type="entry name" value="Glycosphingolipid_Hydrolases"/>
</dbReference>
<dbReference type="InterPro" id="IPR017853">
    <property type="entry name" value="GH"/>
</dbReference>
<gene>
    <name evidence="7" type="ORF">TWF694_010796</name>
</gene>
<dbReference type="GO" id="GO:0016042">
    <property type="term" value="P:lipid catabolic process"/>
    <property type="evidence" value="ECO:0007669"/>
    <property type="project" value="UniProtKB-ARBA"/>
</dbReference>
<dbReference type="SMART" id="SM00458">
    <property type="entry name" value="RICIN"/>
    <property type="match status" value="1"/>
</dbReference>
<dbReference type="Proteomes" id="UP001365542">
    <property type="component" value="Unassembled WGS sequence"/>
</dbReference>
<evidence type="ECO:0000313" key="8">
    <source>
        <dbReference type="Proteomes" id="UP001365542"/>
    </source>
</evidence>
<feature type="signal peptide" evidence="5">
    <location>
        <begin position="1"/>
        <end position="21"/>
    </location>
</feature>
<keyword evidence="8" id="KW-1185">Reference proteome</keyword>
<dbReference type="InterPro" id="IPR013780">
    <property type="entry name" value="Glyco_hydro_b"/>
</dbReference>
<dbReference type="PANTHER" id="PTHR31308:SF3">
    <property type="entry name" value="ENDOGLYCOCERAMIDASE"/>
    <property type="match status" value="1"/>
</dbReference>
<dbReference type="AlphaFoldDB" id="A0AAV9X899"/>
<evidence type="ECO:0000313" key="7">
    <source>
        <dbReference type="EMBL" id="KAK6537897.1"/>
    </source>
</evidence>
<dbReference type="InterPro" id="IPR001547">
    <property type="entry name" value="Glyco_hydro_5"/>
</dbReference>
<proteinExistence type="inferred from homology"/>
<evidence type="ECO:0000256" key="1">
    <source>
        <dbReference type="ARBA" id="ARBA00005641"/>
    </source>
</evidence>
<dbReference type="InterPro" id="IPR041036">
    <property type="entry name" value="GH5_C"/>
</dbReference>
<accession>A0AAV9X899</accession>
<keyword evidence="2 4" id="KW-0378">Hydrolase</keyword>
<feature type="domain" description="Ricin B lectin" evidence="6">
    <location>
        <begin position="489"/>
        <end position="625"/>
    </location>
</feature>
<evidence type="ECO:0000256" key="4">
    <source>
        <dbReference type="RuleBase" id="RU361153"/>
    </source>
</evidence>
<dbReference type="GO" id="GO:0004553">
    <property type="term" value="F:hydrolase activity, hydrolyzing O-glycosyl compounds"/>
    <property type="evidence" value="ECO:0007669"/>
    <property type="project" value="InterPro"/>
</dbReference>
<dbReference type="Pfam" id="PF18564">
    <property type="entry name" value="Glyco_hydro_5_C"/>
    <property type="match status" value="1"/>
</dbReference>
<comment type="similarity">
    <text evidence="1 4">Belongs to the glycosyl hydrolase 5 (cellulase A) family.</text>
</comment>
<evidence type="ECO:0000259" key="6">
    <source>
        <dbReference type="SMART" id="SM00458"/>
    </source>
</evidence>
<keyword evidence="3 4" id="KW-0326">Glycosidase</keyword>
<feature type="chain" id="PRO_5043429586" description="Ricin B lectin domain-containing protein" evidence="5">
    <location>
        <begin position="22"/>
        <end position="636"/>
    </location>
</feature>
<dbReference type="Pfam" id="PF00150">
    <property type="entry name" value="Cellulase"/>
    <property type="match status" value="1"/>
</dbReference>
<comment type="caution">
    <text evidence="7">The sequence shown here is derived from an EMBL/GenBank/DDBJ whole genome shotgun (WGS) entry which is preliminary data.</text>
</comment>
<dbReference type="GO" id="GO:0000272">
    <property type="term" value="P:polysaccharide catabolic process"/>
    <property type="evidence" value="ECO:0007669"/>
    <property type="project" value="InterPro"/>
</dbReference>
<evidence type="ECO:0000256" key="5">
    <source>
        <dbReference type="SAM" id="SignalP"/>
    </source>
</evidence>
<protein>
    <recommendedName>
        <fullName evidence="6">Ricin B lectin domain-containing protein</fullName>
    </recommendedName>
</protein>
<dbReference type="InterPro" id="IPR035992">
    <property type="entry name" value="Ricin_B-like_lectins"/>
</dbReference>
<organism evidence="7 8">
    <name type="scientific">Orbilia ellipsospora</name>
    <dbReference type="NCBI Taxonomy" id="2528407"/>
    <lineage>
        <taxon>Eukaryota</taxon>
        <taxon>Fungi</taxon>
        <taxon>Dikarya</taxon>
        <taxon>Ascomycota</taxon>
        <taxon>Pezizomycotina</taxon>
        <taxon>Orbiliomycetes</taxon>
        <taxon>Orbiliales</taxon>
        <taxon>Orbiliaceae</taxon>
        <taxon>Orbilia</taxon>
    </lineage>
</organism>
<dbReference type="SUPFAM" id="SSF50370">
    <property type="entry name" value="Ricin B-like lectins"/>
    <property type="match status" value="1"/>
</dbReference>
<sequence>MRDLALSVALGATLLSSIVLADISKIVLVDVASQQFIDAKGRSRHFHGTNMVKKKFPWHEDTVNFVPGYSVVDRDIQYLKDLNINVVRLGVHWAGVEPVRGQYNQTYLEVTRSIIQKFQNNGIYTMVDHHQDVWAAQICGHGAPTWFVKPDWVIESHRMPVPQKSAPFAVDSQGIPSDADCGSIDWGTSYLDYAVGNAFGRLYNNYDNLGDTWAAYWKTLATNYGKFDGVMGYDLMNEPWVGDHMANPTLLIPGVADHTTLEPLWNKGNTAIREVDQTTIVMFEGATYDILSGFNNVPGGDGSKTAQSYHYYNPPQLGSIEDTIKNRIKDANRLHTTGFLTEFQLWGDDPKSLAGSLETTRQADRYLQSWTAWAYENVFSANQEPDPKLALIYARTYAEATAGITKTSYFEDVTGKYWVSWTAKTFITAPSLIRISPKMYYPDGIRVISNPPNAITYTMENENVIQLHYTDKAVNAQTILVSVQPQFPTGAITNSASGGKCMDVFNATVLPNNPVILFKCGTDWNQVWKFKKGTIQLAFDQDHNSNKYCLDTKPNDSSGSYLDVVLNACQGGKRSQQWSTTASGNIVNVASGYCVDINASNYQDGTKLLAYTCGNRQANQMWTLPGGVDGVWEVHS</sequence>
<reference evidence="7 8" key="1">
    <citation type="submission" date="2019-10" db="EMBL/GenBank/DDBJ databases">
        <authorList>
            <person name="Palmer J.M."/>
        </authorList>
    </citation>
    <scope>NUCLEOTIDE SEQUENCE [LARGE SCALE GENOMIC DNA]</scope>
    <source>
        <strain evidence="7 8">TWF694</strain>
    </source>
</reference>
<dbReference type="EMBL" id="JAVHJO010000008">
    <property type="protein sequence ID" value="KAK6537897.1"/>
    <property type="molecule type" value="Genomic_DNA"/>
</dbReference>
<dbReference type="InterPro" id="IPR000772">
    <property type="entry name" value="Ricin_B_lectin"/>
</dbReference>
<dbReference type="Pfam" id="PF00652">
    <property type="entry name" value="Ricin_B_lectin"/>
    <property type="match status" value="1"/>
</dbReference>
<dbReference type="SUPFAM" id="SSF51445">
    <property type="entry name" value="(Trans)glycosidases"/>
    <property type="match status" value="1"/>
</dbReference>
<dbReference type="PANTHER" id="PTHR31308">
    <property type="match status" value="1"/>
</dbReference>
<dbReference type="Gene3D" id="2.80.10.50">
    <property type="match status" value="1"/>
</dbReference>